<keyword evidence="1" id="KW-1133">Transmembrane helix</keyword>
<dbReference type="PATRIC" id="fig|52.7.peg.5153"/>
<dbReference type="KEGG" id="ccro:CMC5_046700"/>
<reference evidence="2 3" key="1">
    <citation type="submission" date="2015-07" db="EMBL/GenBank/DDBJ databases">
        <title>Genome analysis of myxobacterium Chondromyces crocatus Cm c5 reveals a high potential for natural compound synthesis and the genetic basis for the loss of fruiting body formation.</title>
        <authorList>
            <person name="Zaburannyi N."/>
            <person name="Bunk B."/>
            <person name="Maier J."/>
            <person name="Overmann J."/>
            <person name="Mueller R."/>
        </authorList>
    </citation>
    <scope>NUCLEOTIDE SEQUENCE [LARGE SCALE GENOMIC DNA]</scope>
    <source>
        <strain evidence="2 3">Cm c5</strain>
    </source>
</reference>
<keyword evidence="1" id="KW-0812">Transmembrane</keyword>
<proteinExistence type="predicted"/>
<evidence type="ECO:0000313" key="3">
    <source>
        <dbReference type="Proteomes" id="UP000067626"/>
    </source>
</evidence>
<accession>A0A0K1EI30</accession>
<keyword evidence="3" id="KW-1185">Reference proteome</keyword>
<dbReference type="AlphaFoldDB" id="A0A0K1EI30"/>
<dbReference type="STRING" id="52.CMC5_046700"/>
<dbReference type="Proteomes" id="UP000067626">
    <property type="component" value="Chromosome"/>
</dbReference>
<feature type="transmembrane region" description="Helical" evidence="1">
    <location>
        <begin position="12"/>
        <end position="30"/>
    </location>
</feature>
<dbReference type="RefSeq" id="WP_050432440.1">
    <property type="nucleotide sequence ID" value="NZ_CP012159.1"/>
</dbReference>
<evidence type="ECO:0000256" key="1">
    <source>
        <dbReference type="SAM" id="Phobius"/>
    </source>
</evidence>
<feature type="transmembrane region" description="Helical" evidence="1">
    <location>
        <begin position="73"/>
        <end position="93"/>
    </location>
</feature>
<evidence type="ECO:0000313" key="2">
    <source>
        <dbReference type="EMBL" id="AKT40515.1"/>
    </source>
</evidence>
<sequence>MITRHAPTAARILLGLIFFVFGLNGFLNFLPPQPPPPEAAGAFLGGLASAGYMFPLIKGTEVLAGLALLGNRFVPLALTLLAPVIVNIAAFHVFLAPGYAMVVALLGLELFLAWSYRDSFRGVLAAKAVPSAAGEASSQRVPVAAPSGA</sequence>
<feature type="transmembrane region" description="Helical" evidence="1">
    <location>
        <begin position="99"/>
        <end position="116"/>
    </location>
</feature>
<organism evidence="2 3">
    <name type="scientific">Chondromyces crocatus</name>
    <dbReference type="NCBI Taxonomy" id="52"/>
    <lineage>
        <taxon>Bacteria</taxon>
        <taxon>Pseudomonadati</taxon>
        <taxon>Myxococcota</taxon>
        <taxon>Polyangia</taxon>
        <taxon>Polyangiales</taxon>
        <taxon>Polyangiaceae</taxon>
        <taxon>Chondromyces</taxon>
    </lineage>
</organism>
<protein>
    <recommendedName>
        <fullName evidence="4">DoxX family protein</fullName>
    </recommendedName>
</protein>
<evidence type="ECO:0008006" key="4">
    <source>
        <dbReference type="Google" id="ProtNLM"/>
    </source>
</evidence>
<name>A0A0K1EI30_CHOCO</name>
<gene>
    <name evidence="2" type="ORF">CMC5_046700</name>
</gene>
<dbReference type="EMBL" id="CP012159">
    <property type="protein sequence ID" value="AKT40515.1"/>
    <property type="molecule type" value="Genomic_DNA"/>
</dbReference>
<keyword evidence="1" id="KW-0472">Membrane</keyword>
<feature type="transmembrane region" description="Helical" evidence="1">
    <location>
        <begin position="42"/>
        <end position="66"/>
    </location>
</feature>
<dbReference type="OrthoDB" id="193403at2"/>